<evidence type="ECO:0000313" key="6">
    <source>
        <dbReference type="EMBL" id="KAH3660682.1"/>
    </source>
</evidence>
<dbReference type="AlphaFoldDB" id="A0A9P8NWE3"/>
<evidence type="ECO:0000256" key="3">
    <source>
        <dbReference type="SAM" id="MobiDB-lite"/>
    </source>
</evidence>
<evidence type="ECO:0000259" key="5">
    <source>
        <dbReference type="Pfam" id="PF22972"/>
    </source>
</evidence>
<dbReference type="Pfam" id="PF22972">
    <property type="entry name" value="EVH1_PP4R3"/>
    <property type="match status" value="1"/>
</dbReference>
<dbReference type="SUPFAM" id="SSF48371">
    <property type="entry name" value="ARM repeat"/>
    <property type="match status" value="1"/>
</dbReference>
<sequence length="718" mass="81369">MDAVRPTSPRRVKVYTLEDDKWVDRGTGYCSGMLEGGPHFLVRNENDTSQTLLKATIEGSTQYQRQQDTLIVWTDSQGNDYALSFQEPDGCLSLCEFLINIQHTIEPNISLVAVVSNGQDGEVTEVIAGPVPEPCFPTDTNLSELLELLNQGAKSNKFKDTLLDFIKNDGFLTKLIETFHRNEQNKNLVNLYYLCDIVKTLVFYSESAIMETFVDDDAIDGIVGILEYDSEFPNYKTNNRQYLAEKTSFKEVIPIQNDEIKDLVKRTFRLYFLKDVVLARLLDDASFNCISTMIHLNEDQILKFIRLDPEFLPALFKLYDDINDLSVSKARDGIKLIHQFTLIAKKFQPVPRSEFYKALIDQGLVRLIQFAFKDSATESRILATELIVAIIEHDVLLFNKNETEIDTTLISILIEVLLQDPNVGLKTQAFEAIKVLLDPANIAQSTLPFNSTLGNADSNVDTSLVESGYLQSFYKGAAEKLFSPLKKSISSPSSKSTTITYSNLCELLNFVAREHDRTLSKTFILEHHLLRGIGNLHHKRYSLQLRLSALRCIKSIIMLDDEDYVRYLIENDVLHEFMNLLRETARQNNLVNSACLSVLHLVLQNKALMNFKALRNYLVAKYLDTLSLDPIGLELIASGQDAREESLQAEITEVSPTSPDIPDDVEQENSPLTSKNARRIEDDLATPEKKKKLNNIILKAGKTFRINNYTEEEEASET</sequence>
<dbReference type="Gene3D" id="2.30.29.30">
    <property type="entry name" value="Pleckstrin-homology domain (PH domain)/Phosphotyrosine-binding domain (PTB)"/>
    <property type="match status" value="1"/>
</dbReference>
<dbReference type="PANTHER" id="PTHR23318:SF0">
    <property type="entry name" value="SERINE_THREONINE-PROTEIN PHOSPHATASE 4 REGULATORY SUBUNIT 3"/>
    <property type="match status" value="1"/>
</dbReference>
<evidence type="ECO:0000256" key="1">
    <source>
        <dbReference type="ARBA" id="ARBA00004123"/>
    </source>
</evidence>
<keyword evidence="2" id="KW-0539">Nucleus</keyword>
<comment type="subcellular location">
    <subcellularLocation>
        <location evidence="1">Nucleus</location>
    </subcellularLocation>
</comment>
<evidence type="ECO:0000256" key="2">
    <source>
        <dbReference type="ARBA" id="ARBA00023242"/>
    </source>
</evidence>
<gene>
    <name evidence="6" type="ORF">OGATHE_005014</name>
</gene>
<dbReference type="Pfam" id="PF04802">
    <property type="entry name" value="PP4R3"/>
    <property type="match status" value="1"/>
</dbReference>
<dbReference type="PANTHER" id="PTHR23318">
    <property type="entry name" value="ATP SYNTHASE GAMMA-RELATED"/>
    <property type="match status" value="1"/>
</dbReference>
<dbReference type="InterPro" id="IPR011989">
    <property type="entry name" value="ARM-like"/>
</dbReference>
<dbReference type="GO" id="GO:0030289">
    <property type="term" value="C:protein phosphatase 4 complex"/>
    <property type="evidence" value="ECO:0007669"/>
    <property type="project" value="TreeGrafter"/>
</dbReference>
<evidence type="ECO:0000259" key="4">
    <source>
        <dbReference type="Pfam" id="PF04802"/>
    </source>
</evidence>
<feature type="domain" description="PP4R3 EVH1-like" evidence="5">
    <location>
        <begin position="10"/>
        <end position="104"/>
    </location>
</feature>
<feature type="domain" description="Serine/threonine-protein phosphatase 4 regulatory subunit 3-like central" evidence="4">
    <location>
        <begin position="144"/>
        <end position="626"/>
    </location>
</feature>
<dbReference type="InterPro" id="IPR016024">
    <property type="entry name" value="ARM-type_fold"/>
</dbReference>
<evidence type="ECO:0000313" key="7">
    <source>
        <dbReference type="Proteomes" id="UP000788993"/>
    </source>
</evidence>
<dbReference type="Proteomes" id="UP000788993">
    <property type="component" value="Unassembled WGS sequence"/>
</dbReference>
<dbReference type="Gene3D" id="1.25.10.10">
    <property type="entry name" value="Leucine-rich Repeat Variant"/>
    <property type="match status" value="1"/>
</dbReference>
<reference evidence="6" key="2">
    <citation type="submission" date="2021-01" db="EMBL/GenBank/DDBJ databases">
        <authorList>
            <person name="Schikora-Tamarit M.A."/>
        </authorList>
    </citation>
    <scope>NUCLEOTIDE SEQUENCE</scope>
    <source>
        <strain evidence="6">NCAIM Y.01608</strain>
    </source>
</reference>
<dbReference type="GO" id="GO:0006974">
    <property type="term" value="P:DNA damage response"/>
    <property type="evidence" value="ECO:0007669"/>
    <property type="project" value="TreeGrafter"/>
</dbReference>
<evidence type="ECO:0008006" key="8">
    <source>
        <dbReference type="Google" id="ProtNLM"/>
    </source>
</evidence>
<dbReference type="EMBL" id="JAEUBD010001468">
    <property type="protein sequence ID" value="KAH3660682.1"/>
    <property type="molecule type" value="Genomic_DNA"/>
</dbReference>
<feature type="region of interest" description="Disordered" evidence="3">
    <location>
        <begin position="653"/>
        <end position="685"/>
    </location>
</feature>
<accession>A0A9P8NWE3</accession>
<dbReference type="InterPro" id="IPR006887">
    <property type="entry name" value="P4R3-like_central_dom"/>
</dbReference>
<protein>
    <recommendedName>
        <fullName evidence="8">Serine/threonine-protein phosphatase 4 regulatory subunit 3-like central domain-containing protein</fullName>
    </recommendedName>
</protein>
<comment type="caution">
    <text evidence="6">The sequence shown here is derived from an EMBL/GenBank/DDBJ whole genome shotgun (WGS) entry which is preliminary data.</text>
</comment>
<dbReference type="OrthoDB" id="27483at2759"/>
<name>A0A9P8NWE3_9ASCO</name>
<organism evidence="6 7">
    <name type="scientific">Ogataea polymorpha</name>
    <dbReference type="NCBI Taxonomy" id="460523"/>
    <lineage>
        <taxon>Eukaryota</taxon>
        <taxon>Fungi</taxon>
        <taxon>Dikarya</taxon>
        <taxon>Ascomycota</taxon>
        <taxon>Saccharomycotina</taxon>
        <taxon>Pichiomycetes</taxon>
        <taxon>Pichiales</taxon>
        <taxon>Pichiaceae</taxon>
        <taxon>Ogataea</taxon>
    </lineage>
</organism>
<dbReference type="InterPro" id="IPR011993">
    <property type="entry name" value="PH-like_dom_sf"/>
</dbReference>
<dbReference type="GO" id="GO:0072542">
    <property type="term" value="F:protein phosphatase activator activity"/>
    <property type="evidence" value="ECO:0007669"/>
    <property type="project" value="TreeGrafter"/>
</dbReference>
<dbReference type="InterPro" id="IPR051137">
    <property type="entry name" value="PP4R3-like"/>
</dbReference>
<reference evidence="6" key="1">
    <citation type="journal article" date="2021" name="Open Biol.">
        <title>Shared evolutionary footprints suggest mitochondrial oxidative damage underlies multiple complex I losses in fungi.</title>
        <authorList>
            <person name="Schikora-Tamarit M.A."/>
            <person name="Marcet-Houben M."/>
            <person name="Nosek J."/>
            <person name="Gabaldon T."/>
        </authorList>
    </citation>
    <scope>NUCLEOTIDE SEQUENCE</scope>
    <source>
        <strain evidence="6">NCAIM Y.01608</strain>
    </source>
</reference>
<proteinExistence type="predicted"/>
<dbReference type="GO" id="GO:0005654">
    <property type="term" value="C:nucleoplasm"/>
    <property type="evidence" value="ECO:0007669"/>
    <property type="project" value="TreeGrafter"/>
</dbReference>
<dbReference type="SUPFAM" id="SSF50729">
    <property type="entry name" value="PH domain-like"/>
    <property type="match status" value="1"/>
</dbReference>
<keyword evidence="7" id="KW-1185">Reference proteome</keyword>
<dbReference type="InterPro" id="IPR055236">
    <property type="entry name" value="EVH1_PP4R3"/>
</dbReference>